<dbReference type="EMBL" id="UINC01176892">
    <property type="protein sequence ID" value="SVD84242.1"/>
    <property type="molecule type" value="Genomic_DNA"/>
</dbReference>
<feature type="non-terminal residue" evidence="2">
    <location>
        <position position="1"/>
    </location>
</feature>
<keyword evidence="1" id="KW-0812">Transmembrane</keyword>
<organism evidence="2">
    <name type="scientific">marine metagenome</name>
    <dbReference type="NCBI Taxonomy" id="408172"/>
    <lineage>
        <taxon>unclassified sequences</taxon>
        <taxon>metagenomes</taxon>
        <taxon>ecological metagenomes</taxon>
    </lineage>
</organism>
<proteinExistence type="predicted"/>
<name>A0A382YLT6_9ZZZZ</name>
<keyword evidence="1" id="KW-0472">Membrane</keyword>
<protein>
    <submittedName>
        <fullName evidence="2">Uncharacterized protein</fullName>
    </submittedName>
</protein>
<dbReference type="AlphaFoldDB" id="A0A382YLT6"/>
<feature type="transmembrane region" description="Helical" evidence="1">
    <location>
        <begin position="23"/>
        <end position="43"/>
    </location>
</feature>
<sequence length="50" mass="5777">TDTLAILSKDFNILVVLSVEPSLIRYIFTMFSYSCLMTLLMHFSTIWSTL</sequence>
<keyword evidence="1" id="KW-1133">Transmembrane helix</keyword>
<reference evidence="2" key="1">
    <citation type="submission" date="2018-05" db="EMBL/GenBank/DDBJ databases">
        <authorList>
            <person name="Lanie J.A."/>
            <person name="Ng W.-L."/>
            <person name="Kazmierczak K.M."/>
            <person name="Andrzejewski T.M."/>
            <person name="Davidsen T.M."/>
            <person name="Wayne K.J."/>
            <person name="Tettelin H."/>
            <person name="Glass J.I."/>
            <person name="Rusch D."/>
            <person name="Podicherti R."/>
            <person name="Tsui H.-C.T."/>
            <person name="Winkler M.E."/>
        </authorList>
    </citation>
    <scope>NUCLEOTIDE SEQUENCE</scope>
</reference>
<evidence type="ECO:0000313" key="2">
    <source>
        <dbReference type="EMBL" id="SVD84242.1"/>
    </source>
</evidence>
<evidence type="ECO:0000256" key="1">
    <source>
        <dbReference type="SAM" id="Phobius"/>
    </source>
</evidence>
<gene>
    <name evidence="2" type="ORF">METZ01_LOCUS437096</name>
</gene>
<accession>A0A382YLT6</accession>